<dbReference type="InterPro" id="IPR036852">
    <property type="entry name" value="Peptidase_S8/S53_dom_sf"/>
</dbReference>
<evidence type="ECO:0000256" key="4">
    <source>
        <dbReference type="ARBA" id="ARBA00022801"/>
    </source>
</evidence>
<evidence type="ECO:0000256" key="1">
    <source>
        <dbReference type="ARBA" id="ARBA00004239"/>
    </source>
</evidence>
<dbReference type="InterPro" id="IPR030400">
    <property type="entry name" value="Sedolisin_dom"/>
</dbReference>
<feature type="binding site" evidence="8">
    <location>
        <position position="492"/>
    </location>
    <ligand>
        <name>Ca(2+)</name>
        <dbReference type="ChEBI" id="CHEBI:29108"/>
    </ligand>
</feature>
<organism evidence="11 12">
    <name type="scientific">Mycena rosella</name>
    <name type="common">Pink bonnet</name>
    <name type="synonym">Agaricus rosellus</name>
    <dbReference type="NCBI Taxonomy" id="1033263"/>
    <lineage>
        <taxon>Eukaryota</taxon>
        <taxon>Fungi</taxon>
        <taxon>Dikarya</taxon>
        <taxon>Basidiomycota</taxon>
        <taxon>Agaricomycotina</taxon>
        <taxon>Agaricomycetes</taxon>
        <taxon>Agaricomycetidae</taxon>
        <taxon>Agaricales</taxon>
        <taxon>Marasmiineae</taxon>
        <taxon>Mycenaceae</taxon>
        <taxon>Mycena</taxon>
    </lineage>
</organism>
<dbReference type="SMART" id="SM00944">
    <property type="entry name" value="Pro-kuma_activ"/>
    <property type="match status" value="1"/>
</dbReference>
<keyword evidence="3 8" id="KW-0479">Metal-binding</keyword>
<keyword evidence="12" id="KW-1185">Reference proteome</keyword>
<dbReference type="InterPro" id="IPR015366">
    <property type="entry name" value="S53_propep"/>
</dbReference>
<keyword evidence="2 8" id="KW-0645">Protease</keyword>
<feature type="region of interest" description="Disordered" evidence="9">
    <location>
        <begin position="1"/>
        <end position="22"/>
    </location>
</feature>
<gene>
    <name evidence="11" type="ORF">B0H17DRAFT_1126555</name>
</gene>
<feature type="active site" description="Charge relay system" evidence="8">
    <location>
        <position position="450"/>
    </location>
</feature>
<dbReference type="InterPro" id="IPR050819">
    <property type="entry name" value="Tripeptidyl-peptidase_I"/>
</dbReference>
<evidence type="ECO:0000259" key="10">
    <source>
        <dbReference type="PROSITE" id="PS51695"/>
    </source>
</evidence>
<keyword evidence="4 8" id="KW-0378">Hydrolase</keyword>
<dbReference type="SUPFAM" id="SSF52743">
    <property type="entry name" value="Subtilisin-like"/>
    <property type="match status" value="1"/>
</dbReference>
<evidence type="ECO:0000256" key="2">
    <source>
        <dbReference type="ARBA" id="ARBA00022670"/>
    </source>
</evidence>
<accession>A0AAD7GTS9</accession>
<dbReference type="Gene3D" id="3.40.50.200">
    <property type="entry name" value="Peptidase S8/S53 domain"/>
    <property type="match status" value="2"/>
</dbReference>
<dbReference type="CDD" id="cd04056">
    <property type="entry name" value="Peptidases_S53"/>
    <property type="match status" value="1"/>
</dbReference>
<keyword evidence="5 8" id="KW-0720">Serine protease</keyword>
<protein>
    <submittedName>
        <fullName evidence="11">Peptidase S8/S53 domain-containing protein</fullName>
    </submittedName>
</protein>
<dbReference type="GO" id="GO:0006508">
    <property type="term" value="P:proteolysis"/>
    <property type="evidence" value="ECO:0007669"/>
    <property type="project" value="UniProtKB-KW"/>
</dbReference>
<dbReference type="CDD" id="cd11377">
    <property type="entry name" value="Pro-peptidase_S53"/>
    <property type="match status" value="1"/>
</dbReference>
<dbReference type="GO" id="GO:0004252">
    <property type="term" value="F:serine-type endopeptidase activity"/>
    <property type="evidence" value="ECO:0007669"/>
    <property type="project" value="UniProtKB-UniRule"/>
</dbReference>
<evidence type="ECO:0000256" key="6">
    <source>
        <dbReference type="ARBA" id="ARBA00022837"/>
    </source>
</evidence>
<feature type="active site" description="Charge relay system" evidence="8">
    <location>
        <position position="295"/>
    </location>
</feature>
<comment type="cofactor">
    <cofactor evidence="8">
        <name>Ca(2+)</name>
        <dbReference type="ChEBI" id="CHEBI:29108"/>
    </cofactor>
    <text evidence="8">Binds 1 Ca(2+) ion per subunit.</text>
</comment>
<dbReference type="PANTHER" id="PTHR14218">
    <property type="entry name" value="PROTEASE S8 TRIPEPTIDYL PEPTIDASE I CLN2"/>
    <property type="match status" value="1"/>
</dbReference>
<feature type="binding site" evidence="8">
    <location>
        <position position="521"/>
    </location>
    <ligand>
        <name>Ca(2+)</name>
        <dbReference type="ChEBI" id="CHEBI:29108"/>
    </ligand>
</feature>
<evidence type="ECO:0000256" key="9">
    <source>
        <dbReference type="SAM" id="MobiDB-lite"/>
    </source>
</evidence>
<dbReference type="Proteomes" id="UP001221757">
    <property type="component" value="Unassembled WGS sequence"/>
</dbReference>
<dbReference type="EMBL" id="JARKIE010000009">
    <property type="protein sequence ID" value="KAJ7704933.1"/>
    <property type="molecule type" value="Genomic_DNA"/>
</dbReference>
<evidence type="ECO:0000256" key="7">
    <source>
        <dbReference type="ARBA" id="ARBA00023145"/>
    </source>
</evidence>
<proteinExistence type="predicted"/>
<dbReference type="Pfam" id="PF09286">
    <property type="entry name" value="Pro-kuma_activ"/>
    <property type="match status" value="1"/>
</dbReference>
<dbReference type="SUPFAM" id="SSF54897">
    <property type="entry name" value="Protease propeptides/inhibitors"/>
    <property type="match status" value="1"/>
</dbReference>
<feature type="active site" description="Charge relay system" evidence="8">
    <location>
        <position position="299"/>
    </location>
</feature>
<evidence type="ECO:0000256" key="8">
    <source>
        <dbReference type="PROSITE-ProRule" id="PRU01032"/>
    </source>
</evidence>
<dbReference type="PROSITE" id="PS51695">
    <property type="entry name" value="SEDOLISIN"/>
    <property type="match status" value="1"/>
</dbReference>
<keyword evidence="6 8" id="KW-0106">Calcium</keyword>
<evidence type="ECO:0000313" key="11">
    <source>
        <dbReference type="EMBL" id="KAJ7704933.1"/>
    </source>
</evidence>
<feature type="domain" description="Peptidase S53" evidence="10">
    <location>
        <begin position="219"/>
        <end position="542"/>
    </location>
</feature>
<evidence type="ECO:0000256" key="3">
    <source>
        <dbReference type="ARBA" id="ARBA00022723"/>
    </source>
</evidence>
<sequence>MYEGSGPSGQIPISNSPSTSEDHVRYSTFFGLDTLSRCRGARLEGAGHLSARPLENLVVQESLADMPQAFAKIGPAAASSSLDLRIALSSNNIADISNPSSPNYGKYLNKTEVNAFMTPLDEAGAAVQEWLSSHGLVANSSLPAGDWLSVTVPVFKANDMMSANYQTFQHVSSGQTEVADFIDHIYLTTTFSSPHSGNLVVSVSQSASSNTIPASCNRTMTPACLQSLYEIPTTSANQTSNSIAVAAYNQQFANKADLTSFLKSFRPDMSPNTDFAVQQLTGSQNLQNLNRAGIEANLDIQYTVGIATAVPVSFVSVDDDTVQGNLDMTTLDADTPPQVMSTSYGFDEATMPQSFAFKLCQAYMALGAWGTSILFRPGTEEFKEPSRSTAPNTRPLSRLAVLRRRRRVSQGAGFHQRNTLQRLRALDVSAQGDNIPIMLSGVLESVYGTSASTPIFASIIALLNDQLITAGKPPLGFLNPWLYMHPEMFNDITIGSNPGPNKDGGNPGCGAHGSAARAGWDPVTVALWLQAILRFPAPFLIFLSLQGLGTSNFLRMKGWPVESPRVNNGVYICIPRLILYASTKPWFILNYCQPC</sequence>
<reference evidence="11" key="1">
    <citation type="submission" date="2023-03" db="EMBL/GenBank/DDBJ databases">
        <title>Massive genome expansion in bonnet fungi (Mycena s.s.) driven by repeated elements and novel gene families across ecological guilds.</title>
        <authorList>
            <consortium name="Lawrence Berkeley National Laboratory"/>
            <person name="Harder C.B."/>
            <person name="Miyauchi S."/>
            <person name="Viragh M."/>
            <person name="Kuo A."/>
            <person name="Thoen E."/>
            <person name="Andreopoulos B."/>
            <person name="Lu D."/>
            <person name="Skrede I."/>
            <person name="Drula E."/>
            <person name="Henrissat B."/>
            <person name="Morin E."/>
            <person name="Kohler A."/>
            <person name="Barry K."/>
            <person name="LaButti K."/>
            <person name="Morin E."/>
            <person name="Salamov A."/>
            <person name="Lipzen A."/>
            <person name="Mereny Z."/>
            <person name="Hegedus B."/>
            <person name="Baldrian P."/>
            <person name="Stursova M."/>
            <person name="Weitz H."/>
            <person name="Taylor A."/>
            <person name="Grigoriev I.V."/>
            <person name="Nagy L.G."/>
            <person name="Martin F."/>
            <person name="Kauserud H."/>
        </authorList>
    </citation>
    <scope>NUCLEOTIDE SEQUENCE</scope>
    <source>
        <strain evidence="11">CBHHK067</strain>
    </source>
</reference>
<feature type="binding site" evidence="8">
    <location>
        <position position="491"/>
    </location>
    <ligand>
        <name>Ca(2+)</name>
        <dbReference type="ChEBI" id="CHEBI:29108"/>
    </ligand>
</feature>
<comment type="subcellular location">
    <subcellularLocation>
        <location evidence="1">Secreted</location>
        <location evidence="1">Extracellular space</location>
    </subcellularLocation>
</comment>
<feature type="binding site" evidence="8">
    <location>
        <position position="519"/>
    </location>
    <ligand>
        <name>Ca(2+)</name>
        <dbReference type="ChEBI" id="CHEBI:29108"/>
    </ligand>
</feature>
<comment type="caution">
    <text evidence="11">The sequence shown here is derived from an EMBL/GenBank/DDBJ whole genome shotgun (WGS) entry which is preliminary data.</text>
</comment>
<evidence type="ECO:0000256" key="5">
    <source>
        <dbReference type="ARBA" id="ARBA00022825"/>
    </source>
</evidence>
<evidence type="ECO:0000313" key="12">
    <source>
        <dbReference type="Proteomes" id="UP001221757"/>
    </source>
</evidence>
<dbReference type="GO" id="GO:0005576">
    <property type="term" value="C:extracellular region"/>
    <property type="evidence" value="ECO:0007669"/>
    <property type="project" value="UniProtKB-SubCell"/>
</dbReference>
<dbReference type="AlphaFoldDB" id="A0AAD7GTS9"/>
<dbReference type="GO" id="GO:0008240">
    <property type="term" value="F:tripeptidyl-peptidase activity"/>
    <property type="evidence" value="ECO:0007669"/>
    <property type="project" value="TreeGrafter"/>
</dbReference>
<dbReference type="PANTHER" id="PTHR14218:SF15">
    <property type="entry name" value="TRIPEPTIDYL-PEPTIDASE 1"/>
    <property type="match status" value="1"/>
</dbReference>
<keyword evidence="7" id="KW-0865">Zymogen</keyword>
<name>A0AAD7GTS9_MYCRO</name>
<dbReference type="GO" id="GO:0046872">
    <property type="term" value="F:metal ion binding"/>
    <property type="evidence" value="ECO:0007669"/>
    <property type="project" value="UniProtKB-UniRule"/>
</dbReference>